<feature type="transmembrane region" description="Helical" evidence="1">
    <location>
        <begin position="30"/>
        <end position="50"/>
    </location>
</feature>
<keyword evidence="1" id="KW-1133">Transmembrane helix</keyword>
<gene>
    <name evidence="2" type="ORF">METZ01_LOCUS316823</name>
</gene>
<dbReference type="EMBL" id="UINC01102386">
    <property type="protein sequence ID" value="SVC63969.1"/>
    <property type="molecule type" value="Genomic_DNA"/>
</dbReference>
<reference evidence="2" key="1">
    <citation type="submission" date="2018-05" db="EMBL/GenBank/DDBJ databases">
        <authorList>
            <person name="Lanie J.A."/>
            <person name="Ng W.-L."/>
            <person name="Kazmierczak K.M."/>
            <person name="Andrzejewski T.M."/>
            <person name="Davidsen T.M."/>
            <person name="Wayne K.J."/>
            <person name="Tettelin H."/>
            <person name="Glass J.I."/>
            <person name="Rusch D."/>
            <person name="Podicherti R."/>
            <person name="Tsui H.-C.T."/>
            <person name="Winkler M.E."/>
        </authorList>
    </citation>
    <scope>NUCLEOTIDE SEQUENCE</scope>
</reference>
<evidence type="ECO:0000313" key="2">
    <source>
        <dbReference type="EMBL" id="SVC63969.1"/>
    </source>
</evidence>
<accession>A0A382NS11</accession>
<keyword evidence="1" id="KW-0472">Membrane</keyword>
<protein>
    <submittedName>
        <fullName evidence="2">Uncharacterized protein</fullName>
    </submittedName>
</protein>
<sequence>MFAVRFALLSAFFYALNVSMVPFIYSLGISAFFFLFLRFGTTFVVSLVITKSLFSFTKIKQQGLGYWLLLL</sequence>
<organism evidence="2">
    <name type="scientific">marine metagenome</name>
    <dbReference type="NCBI Taxonomy" id="408172"/>
    <lineage>
        <taxon>unclassified sequences</taxon>
        <taxon>metagenomes</taxon>
        <taxon>ecological metagenomes</taxon>
    </lineage>
</organism>
<dbReference type="AlphaFoldDB" id="A0A382NS11"/>
<name>A0A382NS11_9ZZZZ</name>
<proteinExistence type="predicted"/>
<keyword evidence="1" id="KW-0812">Transmembrane</keyword>
<feature type="non-terminal residue" evidence="2">
    <location>
        <position position="71"/>
    </location>
</feature>
<evidence type="ECO:0000256" key="1">
    <source>
        <dbReference type="SAM" id="Phobius"/>
    </source>
</evidence>